<organism evidence="1 2">
    <name type="scientific">Ralstonia chuxiongensis</name>
    <dbReference type="NCBI Taxonomy" id="2957504"/>
    <lineage>
        <taxon>Bacteria</taxon>
        <taxon>Pseudomonadati</taxon>
        <taxon>Pseudomonadota</taxon>
        <taxon>Betaproteobacteria</taxon>
        <taxon>Burkholderiales</taxon>
        <taxon>Burkholderiaceae</taxon>
        <taxon>Ralstonia</taxon>
    </lineage>
</organism>
<dbReference type="Proteomes" id="UP001162793">
    <property type="component" value="Unassembled WGS sequence"/>
</dbReference>
<gene>
    <name evidence="1" type="ORF">NKG59_15450</name>
</gene>
<reference evidence="2" key="1">
    <citation type="journal article" date="2023" name="Front. Microbiol.">
        <title>Ralstonia chuxiongensis sp. nov., Ralstonia mojiangensis sp. nov., and Ralstonia soli sp. nov., isolated from tobacco fields, are three novel species in the family Burkholderiaceae.</title>
        <authorList>
            <person name="Lu C.H."/>
            <person name="Zhang Y.Y."/>
            <person name="Jiang N."/>
            <person name="Chen W."/>
            <person name="Shao X."/>
            <person name="Zhao Z.M."/>
            <person name="Lu W.L."/>
            <person name="Hu X."/>
            <person name="Xi Y.X."/>
            <person name="Zou S.Y."/>
            <person name="Wei Q.J."/>
            <person name="Lin Z.L."/>
            <person name="Gong L."/>
            <person name="Gai X.T."/>
            <person name="Zhang L.Q."/>
            <person name="Li J.Y."/>
            <person name="Jin Y."/>
            <person name="Xia Z.Y."/>
        </authorList>
    </citation>
    <scope>NUCLEOTIDE SEQUENCE [LARGE SCALE GENOMIC DNA]</scope>
    <source>
        <strain evidence="2">21YRMH01-3</strain>
    </source>
</reference>
<keyword evidence="2" id="KW-1185">Reference proteome</keyword>
<evidence type="ECO:0000313" key="1">
    <source>
        <dbReference type="EMBL" id="MCP1173756.1"/>
    </source>
</evidence>
<protein>
    <submittedName>
        <fullName evidence="1">Uncharacterized protein</fullName>
    </submittedName>
</protein>
<dbReference type="EMBL" id="JAMYWC010000004">
    <property type="protein sequence ID" value="MCP1173756.1"/>
    <property type="molecule type" value="Genomic_DNA"/>
</dbReference>
<dbReference type="AlphaFoldDB" id="A0AA41WRM8"/>
<sequence>MIDFKDIPDELIRARGQYATVRSALDDEMRNMQTLCAVISSRSASVLRDLQEGHDVKHVLDEMRDKINEMETSAKSIKAMQAQRAELKSAAWS</sequence>
<proteinExistence type="predicted"/>
<accession>A0AA41WRM8</accession>
<dbReference type="RefSeq" id="WP_253538407.1">
    <property type="nucleotide sequence ID" value="NZ_JAMYWC010000004.1"/>
</dbReference>
<evidence type="ECO:0000313" key="2">
    <source>
        <dbReference type="Proteomes" id="UP001162793"/>
    </source>
</evidence>
<name>A0AA41WRM8_9RALS</name>
<comment type="caution">
    <text evidence="1">The sequence shown here is derived from an EMBL/GenBank/DDBJ whole genome shotgun (WGS) entry which is preliminary data.</text>
</comment>